<evidence type="ECO:0000256" key="2">
    <source>
        <dbReference type="SAM" id="SignalP"/>
    </source>
</evidence>
<reference evidence="4 5" key="1">
    <citation type="submission" date="2019-12" db="EMBL/GenBank/DDBJ databases">
        <authorList>
            <person name="Huq M.A."/>
        </authorList>
    </citation>
    <scope>NUCLEOTIDE SEQUENCE [LARGE SCALE GENOMIC DNA]</scope>
    <source>
        <strain evidence="4 5">MAH-18</strain>
    </source>
</reference>
<dbReference type="InterPro" id="IPR050300">
    <property type="entry name" value="GDXG_lipolytic_enzyme"/>
</dbReference>
<evidence type="ECO:0000259" key="3">
    <source>
        <dbReference type="Pfam" id="PF20434"/>
    </source>
</evidence>
<dbReference type="AlphaFoldDB" id="A0A6L6XNE3"/>
<dbReference type="RefSeq" id="WP_157340184.1">
    <property type="nucleotide sequence ID" value="NZ_WSEK01000004.1"/>
</dbReference>
<proteinExistence type="predicted"/>
<dbReference type="PANTHER" id="PTHR48081">
    <property type="entry name" value="AB HYDROLASE SUPERFAMILY PROTEIN C4A8.06C"/>
    <property type="match status" value="1"/>
</dbReference>
<keyword evidence="5" id="KW-1185">Reference proteome</keyword>
<dbReference type="EMBL" id="WSEK01000004">
    <property type="protein sequence ID" value="MVQ48106.1"/>
    <property type="molecule type" value="Genomic_DNA"/>
</dbReference>
<dbReference type="Pfam" id="PF20434">
    <property type="entry name" value="BD-FAE"/>
    <property type="match status" value="1"/>
</dbReference>
<dbReference type="InterPro" id="IPR029058">
    <property type="entry name" value="AB_hydrolase_fold"/>
</dbReference>
<protein>
    <submittedName>
        <fullName evidence="4">Prolyl oligopeptidase family serine peptidase</fullName>
    </submittedName>
</protein>
<dbReference type="GO" id="GO:0016787">
    <property type="term" value="F:hydrolase activity"/>
    <property type="evidence" value="ECO:0007669"/>
    <property type="project" value="UniProtKB-KW"/>
</dbReference>
<evidence type="ECO:0000313" key="5">
    <source>
        <dbReference type="Proteomes" id="UP000473525"/>
    </source>
</evidence>
<dbReference type="SUPFAM" id="SSF53474">
    <property type="entry name" value="alpha/beta-Hydrolases"/>
    <property type="match status" value="1"/>
</dbReference>
<dbReference type="PANTHER" id="PTHR48081:SF33">
    <property type="entry name" value="KYNURENINE FORMAMIDASE"/>
    <property type="match status" value="1"/>
</dbReference>
<feature type="chain" id="PRO_5039121950" evidence="2">
    <location>
        <begin position="25"/>
        <end position="294"/>
    </location>
</feature>
<dbReference type="Gene3D" id="3.40.50.1820">
    <property type="entry name" value="alpha/beta hydrolase"/>
    <property type="match status" value="1"/>
</dbReference>
<accession>A0A6L6XNE3</accession>
<comment type="caution">
    <text evidence="4">The sequence shown here is derived from an EMBL/GenBank/DDBJ whole genome shotgun (WGS) entry which is preliminary data.</text>
</comment>
<keyword evidence="2" id="KW-0732">Signal</keyword>
<dbReference type="InterPro" id="IPR049492">
    <property type="entry name" value="BD-FAE-like_dom"/>
</dbReference>
<name>A0A6L6XNE3_9ACTN</name>
<organism evidence="4 5">
    <name type="scientific">Nocardioides agri</name>
    <dbReference type="NCBI Taxonomy" id="2682843"/>
    <lineage>
        <taxon>Bacteria</taxon>
        <taxon>Bacillati</taxon>
        <taxon>Actinomycetota</taxon>
        <taxon>Actinomycetes</taxon>
        <taxon>Propionibacteriales</taxon>
        <taxon>Nocardioidaceae</taxon>
        <taxon>Nocardioides</taxon>
    </lineage>
</organism>
<feature type="domain" description="BD-FAE-like" evidence="3">
    <location>
        <begin position="53"/>
        <end position="245"/>
    </location>
</feature>
<feature type="signal peptide" evidence="2">
    <location>
        <begin position="1"/>
        <end position="24"/>
    </location>
</feature>
<keyword evidence="1" id="KW-0378">Hydrolase</keyword>
<dbReference type="Proteomes" id="UP000473525">
    <property type="component" value="Unassembled WGS sequence"/>
</dbReference>
<gene>
    <name evidence="4" type="ORF">GON03_02860</name>
</gene>
<evidence type="ECO:0000313" key="4">
    <source>
        <dbReference type="EMBL" id="MVQ48106.1"/>
    </source>
</evidence>
<evidence type="ECO:0000256" key="1">
    <source>
        <dbReference type="ARBA" id="ARBA00022801"/>
    </source>
</evidence>
<sequence length="294" mass="29592">MAPTSVWSALAVAVLLTATLTSCSGSDPATSAGSSPAASSSVTVEYSPGLTEDIYLPADSKRVPLVVLIPGGGWMTADPAGLASLAAGLAEAGVAAAPAHIRASDDGVTYPAPVEDVLCAVAAATEHLRSAGYAPRPVVVLGHSSGAHLAALAVLAVDDYAPTCDSPEVRPDALVGLSGPYDISQVPDVAAALLGSSPDEDPGAWASANPVARAGLRPEVPVLLLHGDADELVPVDLTTQFAEALDAAGHRTTVEVVPGADHETIYSAEVAADRITRWLRSSGPWTSASRSATP</sequence>